<dbReference type="SMART" id="SM00666">
    <property type="entry name" value="PB1"/>
    <property type="match status" value="1"/>
</dbReference>
<dbReference type="PANTHER" id="PTHR11732">
    <property type="entry name" value="ALDO/KETO REDUCTASE"/>
    <property type="match status" value="1"/>
</dbReference>
<feature type="compositionally biased region" description="Polar residues" evidence="3">
    <location>
        <begin position="590"/>
        <end position="605"/>
    </location>
</feature>
<gene>
    <name evidence="5" type="ORF">A7U60_g7250</name>
</gene>
<proteinExistence type="inferred from homology"/>
<feature type="region of interest" description="Disordered" evidence="3">
    <location>
        <begin position="739"/>
        <end position="848"/>
    </location>
</feature>
<feature type="compositionally biased region" description="Polar residues" evidence="3">
    <location>
        <begin position="623"/>
        <end position="638"/>
    </location>
</feature>
<evidence type="ECO:0000256" key="1">
    <source>
        <dbReference type="ARBA" id="ARBA00007905"/>
    </source>
</evidence>
<dbReference type="CDD" id="cd05992">
    <property type="entry name" value="PB1"/>
    <property type="match status" value="1"/>
</dbReference>
<dbReference type="Gene3D" id="3.20.20.100">
    <property type="entry name" value="NADP-dependent oxidoreductase domain"/>
    <property type="match status" value="1"/>
</dbReference>
<feature type="region of interest" description="Disordered" evidence="3">
    <location>
        <begin position="467"/>
        <end position="516"/>
    </location>
</feature>
<dbReference type="InterPro" id="IPR020471">
    <property type="entry name" value="AKR"/>
</dbReference>
<evidence type="ECO:0000259" key="4">
    <source>
        <dbReference type="PROSITE" id="PS51745"/>
    </source>
</evidence>
<dbReference type="InterPro" id="IPR000270">
    <property type="entry name" value="PB1_dom"/>
</dbReference>
<dbReference type="PRINTS" id="PR00069">
    <property type="entry name" value="ALDKETRDTASE"/>
</dbReference>
<comment type="caution">
    <text evidence="5">The sequence shown here is derived from an EMBL/GenBank/DDBJ whole genome shotgun (WGS) entry which is preliminary data.</text>
</comment>
<dbReference type="Proteomes" id="UP000757232">
    <property type="component" value="Unassembled WGS sequence"/>
</dbReference>
<name>A0A9Q5HTA8_SANBA</name>
<dbReference type="EMBL" id="LNZH02000208">
    <property type="protein sequence ID" value="OCB85601.1"/>
    <property type="molecule type" value="Genomic_DNA"/>
</dbReference>
<feature type="compositionally biased region" description="Polar residues" evidence="3">
    <location>
        <begin position="959"/>
        <end position="973"/>
    </location>
</feature>
<feature type="compositionally biased region" description="Basic and acidic residues" evidence="3">
    <location>
        <begin position="883"/>
        <end position="920"/>
    </location>
</feature>
<organism evidence="5 6">
    <name type="scientific">Sanghuangporus baumii</name>
    <name type="common">Phellinus baumii</name>
    <dbReference type="NCBI Taxonomy" id="108892"/>
    <lineage>
        <taxon>Eukaryota</taxon>
        <taxon>Fungi</taxon>
        <taxon>Dikarya</taxon>
        <taxon>Basidiomycota</taxon>
        <taxon>Agaricomycotina</taxon>
        <taxon>Agaricomycetes</taxon>
        <taxon>Hymenochaetales</taxon>
        <taxon>Hymenochaetaceae</taxon>
        <taxon>Sanghuangporus</taxon>
    </lineage>
</organism>
<dbReference type="InterPro" id="IPR053793">
    <property type="entry name" value="PB1-like"/>
</dbReference>
<accession>A0A9Q5HTA8</accession>
<feature type="compositionally biased region" description="Polar residues" evidence="3">
    <location>
        <begin position="819"/>
        <end position="838"/>
    </location>
</feature>
<feature type="compositionally biased region" description="Polar residues" evidence="3">
    <location>
        <begin position="1033"/>
        <end position="1042"/>
    </location>
</feature>
<dbReference type="Gene3D" id="3.10.20.90">
    <property type="entry name" value="Phosphatidylinositol 3-kinase Catalytic Subunit, Chain A, domain 1"/>
    <property type="match status" value="1"/>
</dbReference>
<dbReference type="InterPro" id="IPR023210">
    <property type="entry name" value="NADP_OxRdtase_dom"/>
</dbReference>
<protein>
    <submittedName>
        <fullName evidence="5">Aldo/keto reductase</fullName>
    </submittedName>
</protein>
<dbReference type="PROSITE" id="PS00798">
    <property type="entry name" value="ALDOKETO_REDUCTASE_1"/>
    <property type="match status" value="1"/>
</dbReference>
<feature type="region of interest" description="Disordered" evidence="3">
    <location>
        <begin position="583"/>
        <end position="638"/>
    </location>
</feature>
<dbReference type="Pfam" id="PF00564">
    <property type="entry name" value="PB1"/>
    <property type="match status" value="1"/>
</dbReference>
<sequence length="1140" mass="124761">MSAIVLKRTGHKMPQVGFGLWKVPRNICADTVYNAIKAGYRLFDGAGDYGNEKEAGEGVARAIKDGLIKREDLWITSKLWNTFHAHEHAKTMAKFQLELWGIDYFDLFLVHFPISLKYVDPKHRYPPEWWGDDGKVHLQNTPFQETWKAMEELVDEGLAKNIGISNCQGSLILDILRYARIEPQVLQVELHPYLAQEPLIKLNKVLGIAITAYSSFGPQSYLELGTNKGVVSLLEHDAVTTIAKVHARTPAQVTLRWATQQGLAVIPKSNNHERLVANLKCNDFNLTEAEMKQISSLNINLRLNDPAEIDPRMGIFAYGETRRLTFNIRPSWLDLEQRIASLFGIQSKAIAVSYEDSDGDIITMSSQDELDDYFQTSYKHDGVAKFLVIHKSQGQHSARKNTSAFVEGFEEAPDGGLPTMGPTMFFEVDDGDWQRLPRIPELFGVEEEDSRVDPSEGHAFVEVVDSDAEASKKGSSHTSSQHTPMSTRQLRHKGKEKATVDNEATDSTSAASIVDDEAPIKPSIHVYDAGRSPSVSTQGKYFPEGGRPSGRLGMGSFGTVYPANPPQDAFKQIPRATVFLDSESRDHENSASVHSESARPAQQMTGEAPSLDLESAELAADETSGSRTPRLEQTSVNQPHFVHDVASLVDNLTNAFASHPELSEGLRNIIRNAVGGRYWDTERDRIAGIAENVRVAAEETSTRITEAAGNMASNAERDAVRTISEALGGVFRVIGEISGTGAAHPSTDHPTGTAPPGPAAPSSAPLHHHERSRYPSGWNEPSRSHDIRHGRRDPYHHASHHGPGYGLTYRPAELGTGGSRSWQPAQAGPQAQRSNTWGPGSLAAQYYAGPPNADAYDVTDRPNLHETKVQLEAAKAVYKAEKERFRQEKEERRKQRREFAEKKSSRIQRPDGTMREEEIIARIPFHPPAREGSSTHSHPKDFGAPPHVSSLSTSVPSSAQPAQTGPFSTSQRSAAGASMYSSIDPIPVVPPPPIPAPMDPTSSISVVPPIPPPPPPPSVPTSNFAPSAPIGNSAEQNRSSLAPMQPNRAASGSGPYSWPVPPARDPLRRRHLTTLRERIQARLFDMGITPSSQPDMMDILNACANRTDAPDDDEVLADVLAAMNIRGSPSPRVGGSGLPH</sequence>
<evidence type="ECO:0000313" key="5">
    <source>
        <dbReference type="EMBL" id="OCB85601.1"/>
    </source>
</evidence>
<dbReference type="SUPFAM" id="SSF51430">
    <property type="entry name" value="NAD(P)-linked oxidoreductase"/>
    <property type="match status" value="1"/>
</dbReference>
<evidence type="ECO:0000256" key="2">
    <source>
        <dbReference type="ARBA" id="ARBA00023002"/>
    </source>
</evidence>
<feature type="compositionally biased region" description="Polar residues" evidence="3">
    <location>
        <begin position="476"/>
        <end position="488"/>
    </location>
</feature>
<dbReference type="GO" id="GO:0016491">
    <property type="term" value="F:oxidoreductase activity"/>
    <property type="evidence" value="ECO:0007669"/>
    <property type="project" value="UniProtKB-KW"/>
</dbReference>
<feature type="domain" description="PB1" evidence="4">
    <location>
        <begin position="296"/>
        <end position="394"/>
    </location>
</feature>
<evidence type="ECO:0000256" key="3">
    <source>
        <dbReference type="SAM" id="MobiDB-lite"/>
    </source>
</evidence>
<dbReference type="PROSITE" id="PS51745">
    <property type="entry name" value="PB1"/>
    <property type="match status" value="1"/>
</dbReference>
<reference evidence="5" key="1">
    <citation type="submission" date="2016-06" db="EMBL/GenBank/DDBJ databases">
        <title>Draft Genome sequence of the fungus Inonotus baumii.</title>
        <authorList>
            <person name="Zhu H."/>
            <person name="Lin W."/>
        </authorList>
    </citation>
    <scope>NUCLEOTIDE SEQUENCE</scope>
    <source>
        <strain evidence="5">821</strain>
    </source>
</reference>
<dbReference type="InterPro" id="IPR036812">
    <property type="entry name" value="NAD(P)_OxRdtase_dom_sf"/>
</dbReference>
<feature type="region of interest" description="Disordered" evidence="3">
    <location>
        <begin position="883"/>
        <end position="978"/>
    </location>
</feature>
<feature type="compositionally biased region" description="Low complexity" evidence="3">
    <location>
        <begin position="945"/>
        <end position="958"/>
    </location>
</feature>
<comment type="similarity">
    <text evidence="1">Belongs to the aldo/keto reductase family.</text>
</comment>
<dbReference type="OrthoDB" id="416253at2759"/>
<dbReference type="Pfam" id="PF00248">
    <property type="entry name" value="Aldo_ket_red"/>
    <property type="match status" value="1"/>
</dbReference>
<dbReference type="AlphaFoldDB" id="A0A9Q5HTA8"/>
<dbReference type="SUPFAM" id="SSF54277">
    <property type="entry name" value="CAD &amp; PB1 domains"/>
    <property type="match status" value="1"/>
</dbReference>
<keyword evidence="6" id="KW-1185">Reference proteome</keyword>
<evidence type="ECO:0000313" key="6">
    <source>
        <dbReference type="Proteomes" id="UP000757232"/>
    </source>
</evidence>
<dbReference type="InterPro" id="IPR018170">
    <property type="entry name" value="Aldo/ket_reductase_CS"/>
</dbReference>
<feature type="region of interest" description="Disordered" evidence="3">
    <location>
        <begin position="991"/>
        <end position="1065"/>
    </location>
</feature>
<dbReference type="FunFam" id="3.20.20.100:FF:000007">
    <property type="entry name" value="NAD(P)H-dependent D-xylose reductase xyl1"/>
    <property type="match status" value="1"/>
</dbReference>
<feature type="compositionally biased region" description="Pro residues" evidence="3">
    <location>
        <begin position="1008"/>
        <end position="1019"/>
    </location>
</feature>
<keyword evidence="2" id="KW-0560">Oxidoreductase</keyword>
<feature type="compositionally biased region" description="Basic and acidic residues" evidence="3">
    <location>
        <begin position="782"/>
        <end position="796"/>
    </location>
</feature>